<dbReference type="RefSeq" id="WP_386113345.1">
    <property type="nucleotide sequence ID" value="NZ_JBHTKM010000001.1"/>
</dbReference>
<dbReference type="SUPFAM" id="SSF53448">
    <property type="entry name" value="Nucleotide-diphospho-sugar transferases"/>
    <property type="match status" value="1"/>
</dbReference>
<protein>
    <submittedName>
        <fullName evidence="2">Glycosyltransferase family 2 protein</fullName>
    </submittedName>
</protein>
<dbReference type="InterPro" id="IPR001173">
    <property type="entry name" value="Glyco_trans_2-like"/>
</dbReference>
<organism evidence="2 3">
    <name type="scientific">Winogradskyella rapida</name>
    <dbReference type="NCBI Taxonomy" id="549701"/>
    <lineage>
        <taxon>Bacteria</taxon>
        <taxon>Pseudomonadati</taxon>
        <taxon>Bacteroidota</taxon>
        <taxon>Flavobacteriia</taxon>
        <taxon>Flavobacteriales</taxon>
        <taxon>Flavobacteriaceae</taxon>
        <taxon>Winogradskyella</taxon>
    </lineage>
</organism>
<dbReference type="InterPro" id="IPR029044">
    <property type="entry name" value="Nucleotide-diphossugar_trans"/>
</dbReference>
<dbReference type="Pfam" id="PF00535">
    <property type="entry name" value="Glycos_transf_2"/>
    <property type="match status" value="1"/>
</dbReference>
<evidence type="ECO:0000259" key="1">
    <source>
        <dbReference type="Pfam" id="PF00535"/>
    </source>
</evidence>
<dbReference type="PANTHER" id="PTHR43685:SF11">
    <property type="entry name" value="GLYCOSYLTRANSFERASE TAGX-RELATED"/>
    <property type="match status" value="1"/>
</dbReference>
<accession>A0ABW3KLV2</accession>
<keyword evidence="3" id="KW-1185">Reference proteome</keyword>
<dbReference type="EMBL" id="JBHTKM010000001">
    <property type="protein sequence ID" value="MFD1014610.1"/>
    <property type="molecule type" value="Genomic_DNA"/>
</dbReference>
<gene>
    <name evidence="2" type="ORF">ACFQ13_01640</name>
</gene>
<evidence type="ECO:0000313" key="3">
    <source>
        <dbReference type="Proteomes" id="UP001597086"/>
    </source>
</evidence>
<reference evidence="3" key="1">
    <citation type="journal article" date="2019" name="Int. J. Syst. Evol. Microbiol.">
        <title>The Global Catalogue of Microorganisms (GCM) 10K type strain sequencing project: providing services to taxonomists for standard genome sequencing and annotation.</title>
        <authorList>
            <consortium name="The Broad Institute Genomics Platform"/>
            <consortium name="The Broad Institute Genome Sequencing Center for Infectious Disease"/>
            <person name="Wu L."/>
            <person name="Ma J."/>
        </authorList>
    </citation>
    <scope>NUCLEOTIDE SEQUENCE [LARGE SCALE GENOMIC DNA]</scope>
    <source>
        <strain evidence="3">CCUG 56098</strain>
    </source>
</reference>
<name>A0ABW3KLV2_9FLAO</name>
<comment type="caution">
    <text evidence="2">The sequence shown here is derived from an EMBL/GenBank/DDBJ whole genome shotgun (WGS) entry which is preliminary data.</text>
</comment>
<sequence length="328" mass="38220">MQLSVVIPVYNGADFIDKSYQSILNQHVDDFEILYVDNNSTDSSVQNIQKLITQDKRVKLFKQAKQGAAPARNLGIEKAKGDYVYMFDVDDEIYPHALHKMLAVLEGNKDVDAVFGKMVKSYKGITETEKPTDETDKVVFKEKPYWGLLWFEHLKHVVGPPAFLYRRSVFDKIGVYPEEIKIGEDTAFDIRLGMTSAVAFLDSYVYLYYKHEVSTIQQSKRQMPRAFMIWPRLVKAHLPFYLEYNPPKTFKKILFSQLFQSMGRQLVYTPEFKERKRLKQQLFDDIKGISIPISIRLYLSILVILPLEVLRKIYGYHLVPRVVKQLTD</sequence>
<dbReference type="Proteomes" id="UP001597086">
    <property type="component" value="Unassembled WGS sequence"/>
</dbReference>
<evidence type="ECO:0000313" key="2">
    <source>
        <dbReference type="EMBL" id="MFD1014610.1"/>
    </source>
</evidence>
<proteinExistence type="predicted"/>
<feature type="domain" description="Glycosyltransferase 2-like" evidence="1">
    <location>
        <begin position="4"/>
        <end position="174"/>
    </location>
</feature>
<dbReference type="Gene3D" id="3.90.550.10">
    <property type="entry name" value="Spore Coat Polysaccharide Biosynthesis Protein SpsA, Chain A"/>
    <property type="match status" value="1"/>
</dbReference>
<dbReference type="PANTHER" id="PTHR43685">
    <property type="entry name" value="GLYCOSYLTRANSFERASE"/>
    <property type="match status" value="1"/>
</dbReference>
<dbReference type="InterPro" id="IPR050834">
    <property type="entry name" value="Glycosyltransf_2"/>
</dbReference>